<evidence type="ECO:0000256" key="4">
    <source>
        <dbReference type="ARBA" id="ARBA00023172"/>
    </source>
</evidence>
<keyword evidence="4" id="KW-0233">DNA recombination</keyword>
<gene>
    <name evidence="6" type="ORF">JVW63_02740</name>
</gene>
<dbReference type="PANTHER" id="PTHR30563:SF0">
    <property type="entry name" value="DNA RECOMBINATION PROTEIN RMUC"/>
    <property type="match status" value="1"/>
</dbReference>
<dbReference type="Pfam" id="PF02646">
    <property type="entry name" value="RmuC"/>
    <property type="match status" value="1"/>
</dbReference>
<evidence type="ECO:0000256" key="1">
    <source>
        <dbReference type="ARBA" id="ARBA00003416"/>
    </source>
</evidence>
<evidence type="ECO:0000256" key="5">
    <source>
        <dbReference type="SAM" id="Coils"/>
    </source>
</evidence>
<evidence type="ECO:0000256" key="3">
    <source>
        <dbReference type="ARBA" id="ARBA00023054"/>
    </source>
</evidence>
<evidence type="ECO:0000313" key="7">
    <source>
        <dbReference type="Proteomes" id="UP000705983"/>
    </source>
</evidence>
<comment type="function">
    <text evidence="1">Involved in DNA recombination.</text>
</comment>
<organism evidence="6 7">
    <name type="scientific">Flaviflexus equikiangi</name>
    <dbReference type="NCBI Taxonomy" id="2758573"/>
    <lineage>
        <taxon>Bacteria</taxon>
        <taxon>Bacillati</taxon>
        <taxon>Actinomycetota</taxon>
        <taxon>Actinomycetes</taxon>
        <taxon>Actinomycetales</taxon>
        <taxon>Actinomycetaceae</taxon>
        <taxon>Flaviflexus</taxon>
    </lineage>
</organism>
<keyword evidence="7" id="KW-1185">Reference proteome</keyword>
<protein>
    <submittedName>
        <fullName evidence="6">DNA recombination protein RmuC</fullName>
    </submittedName>
</protein>
<sequence>MEISLPFALLIVLLFLVIGIGLGYVVGVSRTQSRSSEIRLELARQQARTDRLEEENNGLIERASRDQNLLQALSPITANLTAMTSKVSQLEKSQAAASAQLAQQLTVSHEASRDLFEVTNSLRSALTSTSARGSWGEAELERLVTAAGMLPHVHFDTQATVRSADGGHQRPDMLVYLPGDGTIAVDSKVPLSAYMAAVEISPDDPSLRARRDQLLNEHAKAVRSHVLALAKRNYPAQFAHSPNLTIMFMPTESLLSEAVRSNPGLLDEAARLGIAITSPSSLLALLRAVSATWSSSRVTEEASEVLALGKDLVQRLGDLSKHLATLGSRLSGSVTAYNKAIGTLENRLLVTARGFESLSGDNLEVAELPSESTQVRVISRSELTD</sequence>
<proteinExistence type="inferred from homology"/>
<dbReference type="Proteomes" id="UP000705983">
    <property type="component" value="Unassembled WGS sequence"/>
</dbReference>
<name>A0ABS2TD91_9ACTO</name>
<evidence type="ECO:0000256" key="2">
    <source>
        <dbReference type="ARBA" id="ARBA00009840"/>
    </source>
</evidence>
<dbReference type="PANTHER" id="PTHR30563">
    <property type="entry name" value="DNA RECOMBINATION PROTEIN RMUC"/>
    <property type="match status" value="1"/>
</dbReference>
<feature type="coiled-coil region" evidence="5">
    <location>
        <begin position="35"/>
        <end position="62"/>
    </location>
</feature>
<dbReference type="RefSeq" id="WP_187996090.1">
    <property type="nucleotide sequence ID" value="NZ_JACEXG010000001.1"/>
</dbReference>
<evidence type="ECO:0000313" key="6">
    <source>
        <dbReference type="EMBL" id="MBM9432620.1"/>
    </source>
</evidence>
<comment type="caution">
    <text evidence="6">The sequence shown here is derived from an EMBL/GenBank/DDBJ whole genome shotgun (WGS) entry which is preliminary data.</text>
</comment>
<dbReference type="EMBL" id="JAFFJS010000001">
    <property type="protein sequence ID" value="MBM9432620.1"/>
    <property type="molecule type" value="Genomic_DNA"/>
</dbReference>
<reference evidence="7" key="1">
    <citation type="submission" date="2021-02" db="EMBL/GenBank/DDBJ databases">
        <title>Leucobacter sp. CX169.</title>
        <authorList>
            <person name="Cheng Y."/>
        </authorList>
    </citation>
    <scope>NUCLEOTIDE SEQUENCE [LARGE SCALE GENOMIC DNA]</scope>
    <source>
        <strain evidence="7">JY899</strain>
    </source>
</reference>
<comment type="similarity">
    <text evidence="2">Belongs to the RmuC family.</text>
</comment>
<accession>A0ABS2TD91</accession>
<keyword evidence="3 5" id="KW-0175">Coiled coil</keyword>
<dbReference type="InterPro" id="IPR003798">
    <property type="entry name" value="DNA_recombination_RmuC"/>
</dbReference>